<keyword evidence="1" id="KW-0812">Transmembrane</keyword>
<evidence type="ECO:0000313" key="2">
    <source>
        <dbReference type="EMBL" id="CAH9069949.1"/>
    </source>
</evidence>
<organism evidence="2 3">
    <name type="scientific">Cuscuta europaea</name>
    <name type="common">European dodder</name>
    <dbReference type="NCBI Taxonomy" id="41803"/>
    <lineage>
        <taxon>Eukaryota</taxon>
        <taxon>Viridiplantae</taxon>
        <taxon>Streptophyta</taxon>
        <taxon>Embryophyta</taxon>
        <taxon>Tracheophyta</taxon>
        <taxon>Spermatophyta</taxon>
        <taxon>Magnoliopsida</taxon>
        <taxon>eudicotyledons</taxon>
        <taxon>Gunneridae</taxon>
        <taxon>Pentapetalae</taxon>
        <taxon>asterids</taxon>
        <taxon>lamiids</taxon>
        <taxon>Solanales</taxon>
        <taxon>Convolvulaceae</taxon>
        <taxon>Cuscuteae</taxon>
        <taxon>Cuscuta</taxon>
        <taxon>Cuscuta subgen. Cuscuta</taxon>
    </lineage>
</organism>
<sequence>MRIWRNLCDFSLLGKPQTSSKVQRLSSTYARAEHEDENFLWDLTSDKPGMLYEPVMNEVLISLLCLVCFICIILLLDLLNVTRAAFDPHGPIQQLALQTESTGSSHYVDSVA</sequence>
<keyword evidence="1" id="KW-0472">Membrane</keyword>
<keyword evidence="1" id="KW-1133">Transmembrane helix</keyword>
<reference evidence="2" key="1">
    <citation type="submission" date="2022-07" db="EMBL/GenBank/DDBJ databases">
        <authorList>
            <person name="Macas J."/>
            <person name="Novak P."/>
            <person name="Neumann P."/>
        </authorList>
    </citation>
    <scope>NUCLEOTIDE SEQUENCE</scope>
</reference>
<keyword evidence="3" id="KW-1185">Reference proteome</keyword>
<feature type="transmembrane region" description="Helical" evidence="1">
    <location>
        <begin position="59"/>
        <end position="79"/>
    </location>
</feature>
<comment type="caution">
    <text evidence="2">The sequence shown here is derived from an EMBL/GenBank/DDBJ whole genome shotgun (WGS) entry which is preliminary data.</text>
</comment>
<evidence type="ECO:0000313" key="3">
    <source>
        <dbReference type="Proteomes" id="UP001152484"/>
    </source>
</evidence>
<name>A0A9P0YN62_CUSEU</name>
<dbReference type="Proteomes" id="UP001152484">
    <property type="component" value="Unassembled WGS sequence"/>
</dbReference>
<accession>A0A9P0YN62</accession>
<gene>
    <name evidence="2" type="ORF">CEURO_LOCUS3468</name>
</gene>
<dbReference type="EMBL" id="CAMAPE010000005">
    <property type="protein sequence ID" value="CAH9069949.1"/>
    <property type="molecule type" value="Genomic_DNA"/>
</dbReference>
<dbReference type="AlphaFoldDB" id="A0A9P0YN62"/>
<proteinExistence type="predicted"/>
<evidence type="ECO:0000256" key="1">
    <source>
        <dbReference type="SAM" id="Phobius"/>
    </source>
</evidence>
<protein>
    <submittedName>
        <fullName evidence="2">Uncharacterized protein</fullName>
    </submittedName>
</protein>